<evidence type="ECO:0000313" key="3">
    <source>
        <dbReference type="EMBL" id="CAH0379532.1"/>
    </source>
</evidence>
<comment type="caution">
    <text evidence="3">The sequence shown here is derived from an EMBL/GenBank/DDBJ whole genome shotgun (WGS) entry which is preliminary data.</text>
</comment>
<dbReference type="OrthoDB" id="207369at2759"/>
<keyword evidence="4" id="KW-1185">Reference proteome</keyword>
<dbReference type="InterPro" id="IPR036020">
    <property type="entry name" value="WW_dom_sf"/>
</dbReference>
<dbReference type="EMBL" id="CAKKNE010000006">
    <property type="protein sequence ID" value="CAH0379532.1"/>
    <property type="molecule type" value="Genomic_DNA"/>
</dbReference>
<dbReference type="PROSITE" id="PS01159">
    <property type="entry name" value="WW_DOMAIN_1"/>
    <property type="match status" value="1"/>
</dbReference>
<proteinExistence type="predicted"/>
<organism evidence="3 4">
    <name type="scientific">Pelagomonas calceolata</name>
    <dbReference type="NCBI Taxonomy" id="35677"/>
    <lineage>
        <taxon>Eukaryota</taxon>
        <taxon>Sar</taxon>
        <taxon>Stramenopiles</taxon>
        <taxon>Ochrophyta</taxon>
        <taxon>Pelagophyceae</taxon>
        <taxon>Pelagomonadales</taxon>
        <taxon>Pelagomonadaceae</taxon>
        <taxon>Pelagomonas</taxon>
    </lineage>
</organism>
<feature type="compositionally biased region" description="Basic and acidic residues" evidence="1">
    <location>
        <begin position="119"/>
        <end position="136"/>
    </location>
</feature>
<dbReference type="SMART" id="SM00456">
    <property type="entry name" value="WW"/>
    <property type="match status" value="2"/>
</dbReference>
<evidence type="ECO:0000256" key="1">
    <source>
        <dbReference type="SAM" id="MobiDB-lite"/>
    </source>
</evidence>
<dbReference type="InterPro" id="IPR001202">
    <property type="entry name" value="WW_dom"/>
</dbReference>
<feature type="compositionally biased region" description="Pro residues" evidence="1">
    <location>
        <begin position="68"/>
        <end position="80"/>
    </location>
</feature>
<feature type="region of interest" description="Disordered" evidence="1">
    <location>
        <begin position="1"/>
        <end position="212"/>
    </location>
</feature>
<gene>
    <name evidence="3" type="ORF">PECAL_6P11600</name>
</gene>
<dbReference type="SUPFAM" id="SSF51045">
    <property type="entry name" value="WW domain"/>
    <property type="match status" value="1"/>
</dbReference>
<dbReference type="Proteomes" id="UP000789595">
    <property type="component" value="Unassembled WGS sequence"/>
</dbReference>
<dbReference type="AlphaFoldDB" id="A0A8J2X4V2"/>
<dbReference type="PROSITE" id="PS50020">
    <property type="entry name" value="WW_DOMAIN_2"/>
    <property type="match status" value="2"/>
</dbReference>
<name>A0A8J2X4V2_9STRA</name>
<accession>A0A8J2X4V2</accession>
<feature type="compositionally biased region" description="Basic and acidic residues" evidence="1">
    <location>
        <begin position="145"/>
        <end position="156"/>
    </location>
</feature>
<evidence type="ECO:0000313" key="4">
    <source>
        <dbReference type="Proteomes" id="UP000789595"/>
    </source>
</evidence>
<dbReference type="Gene3D" id="2.20.70.10">
    <property type="match status" value="2"/>
</dbReference>
<evidence type="ECO:0000259" key="2">
    <source>
        <dbReference type="PROSITE" id="PS50020"/>
    </source>
</evidence>
<feature type="compositionally biased region" description="Low complexity" evidence="1">
    <location>
        <begin position="195"/>
        <end position="206"/>
    </location>
</feature>
<feature type="domain" description="WW" evidence="2">
    <location>
        <begin position="117"/>
        <end position="151"/>
    </location>
</feature>
<reference evidence="3" key="1">
    <citation type="submission" date="2021-11" db="EMBL/GenBank/DDBJ databases">
        <authorList>
            <consortium name="Genoscope - CEA"/>
            <person name="William W."/>
        </authorList>
    </citation>
    <scope>NUCLEOTIDE SEQUENCE</scope>
</reference>
<protein>
    <recommendedName>
        <fullName evidence="2">WW domain-containing protein</fullName>
    </recommendedName>
</protein>
<sequence length="235" mass="25490">MPSISQRMAQSEGRPISTRRPSSTTAPDAPPTSRQPFVPTTDAGAWGGFLDAQAHKPGGTARRQKHAPQPPPPPPPPPPSKKWDRYVDAASGKPYWHDAHSGETTWDEPVTPPPPPPPPRERWVELYDDASERPYYHDPASGSVRWDEPETIDEHGSALFALSGKAVPPPPSEEAEEAPPARTLRRPSNPWQKKPAAPVVDSSSESEAADDTDLAARVAALEKTVAALVRRLARS</sequence>
<feature type="domain" description="WW" evidence="2">
    <location>
        <begin position="77"/>
        <end position="111"/>
    </location>
</feature>